<comment type="caution">
    <text evidence="14">The sequence shown here is derived from an EMBL/GenBank/DDBJ whole genome shotgun (WGS) entry which is preliminary data.</text>
</comment>
<keyword evidence="10 12" id="KW-0289">Folate biosynthesis</keyword>
<dbReference type="GO" id="GO:0046656">
    <property type="term" value="P:folic acid biosynthetic process"/>
    <property type="evidence" value="ECO:0007669"/>
    <property type="project" value="UniProtKB-KW"/>
</dbReference>
<dbReference type="GO" id="GO:0046654">
    <property type="term" value="P:tetrahydrofolate biosynthetic process"/>
    <property type="evidence" value="ECO:0007669"/>
    <property type="project" value="TreeGrafter"/>
</dbReference>
<keyword evidence="15" id="KW-1185">Reference proteome</keyword>
<reference evidence="14" key="1">
    <citation type="submission" date="2022-06" db="EMBL/GenBank/DDBJ databases">
        <title>New cyanobacteria of genus Symplocastrum in benthos of Lake Baikal.</title>
        <authorList>
            <person name="Sorokovikova E."/>
            <person name="Tikhonova I."/>
            <person name="Krasnopeev A."/>
            <person name="Evseev P."/>
            <person name="Gladkikh A."/>
            <person name="Belykh O."/>
        </authorList>
    </citation>
    <scope>NUCLEOTIDE SEQUENCE</scope>
    <source>
        <strain evidence="14">BBK-W-15</strain>
    </source>
</reference>
<proteinExistence type="inferred from homology"/>
<evidence type="ECO:0000256" key="4">
    <source>
        <dbReference type="ARBA" id="ARBA00009503"/>
    </source>
</evidence>
<evidence type="ECO:0000256" key="8">
    <source>
        <dbReference type="ARBA" id="ARBA00022723"/>
    </source>
</evidence>
<keyword evidence="7 12" id="KW-0808">Transferase</keyword>
<dbReference type="GO" id="GO:0046872">
    <property type="term" value="F:metal ion binding"/>
    <property type="evidence" value="ECO:0007669"/>
    <property type="project" value="UniProtKB-KW"/>
</dbReference>
<dbReference type="NCBIfam" id="TIGR01496">
    <property type="entry name" value="DHPS"/>
    <property type="match status" value="1"/>
</dbReference>
<dbReference type="InterPro" id="IPR011005">
    <property type="entry name" value="Dihydropteroate_synth-like_sf"/>
</dbReference>
<evidence type="ECO:0000256" key="2">
    <source>
        <dbReference type="ARBA" id="ARBA00001946"/>
    </source>
</evidence>
<evidence type="ECO:0000256" key="5">
    <source>
        <dbReference type="ARBA" id="ARBA00012458"/>
    </source>
</evidence>
<evidence type="ECO:0000256" key="10">
    <source>
        <dbReference type="ARBA" id="ARBA00022909"/>
    </source>
</evidence>
<keyword evidence="8 12" id="KW-0479">Metal-binding</keyword>
<comment type="function">
    <text evidence="12">Catalyzes the condensation of para-aminobenzoate (pABA) with 6-hydroxymethyl-7,8-dihydropterin diphosphate (DHPt-PP) to form 7,8-dihydropteroate (H2Pte), the immediate precursor of folate derivatives.</text>
</comment>
<dbReference type="InterPro" id="IPR045031">
    <property type="entry name" value="DHP_synth-like"/>
</dbReference>
<accession>A0AAE3GRL4</accession>
<gene>
    <name evidence="14" type="primary">folP</name>
    <name evidence="14" type="ORF">NJ959_12410</name>
</gene>
<comment type="similarity">
    <text evidence="4 12">Belongs to the DHPS family.</text>
</comment>
<dbReference type="InterPro" id="IPR000489">
    <property type="entry name" value="Pterin-binding_dom"/>
</dbReference>
<evidence type="ECO:0000256" key="9">
    <source>
        <dbReference type="ARBA" id="ARBA00022842"/>
    </source>
</evidence>
<dbReference type="EMBL" id="JAMZMM010000103">
    <property type="protein sequence ID" value="MCP2729259.1"/>
    <property type="molecule type" value="Genomic_DNA"/>
</dbReference>
<evidence type="ECO:0000256" key="1">
    <source>
        <dbReference type="ARBA" id="ARBA00000012"/>
    </source>
</evidence>
<dbReference type="GO" id="GO:0005829">
    <property type="term" value="C:cytosol"/>
    <property type="evidence" value="ECO:0007669"/>
    <property type="project" value="TreeGrafter"/>
</dbReference>
<protein>
    <recommendedName>
        <fullName evidence="6 12">Dihydropteroate synthase</fullName>
        <shortName evidence="12">DHPS</shortName>
        <ecNumber evidence="5 12">2.5.1.15</ecNumber>
    </recommendedName>
    <alternativeName>
        <fullName evidence="11 12">Dihydropteroate pyrophosphorylase</fullName>
    </alternativeName>
</protein>
<dbReference type="SUPFAM" id="SSF51717">
    <property type="entry name" value="Dihydropteroate synthetase-like"/>
    <property type="match status" value="1"/>
</dbReference>
<comment type="catalytic activity">
    <reaction evidence="1">
        <text>(7,8-dihydropterin-6-yl)methyl diphosphate + 4-aminobenzoate = 7,8-dihydropteroate + diphosphate</text>
        <dbReference type="Rhea" id="RHEA:19949"/>
        <dbReference type="ChEBI" id="CHEBI:17836"/>
        <dbReference type="ChEBI" id="CHEBI:17839"/>
        <dbReference type="ChEBI" id="CHEBI:33019"/>
        <dbReference type="ChEBI" id="CHEBI:72950"/>
        <dbReference type="EC" id="2.5.1.15"/>
    </reaction>
</comment>
<evidence type="ECO:0000256" key="7">
    <source>
        <dbReference type="ARBA" id="ARBA00022679"/>
    </source>
</evidence>
<evidence type="ECO:0000256" key="3">
    <source>
        <dbReference type="ARBA" id="ARBA00004763"/>
    </source>
</evidence>
<sequence length="289" mass="31133">MTNNKQPITIRNRTFHWGEKTYLMGILNVTPDSFSDGGEFNTIEAAKAQAQHLAAAGADIIDIGGQSTRPGAAEISVSEECDRTLPIIAAVRSLLSIPISIDTTRAAVAQKAIAAGADLVNDISGGTFDPDMFPVVAQLGVPMVLMHIRGTPQTMQKLTDYQDLIAEIYQFFDTQINAAVAEGILRSHLIIDPGIGFAKTSQQNIEILQQLPRFHDIGLPILVGVSRKSFIGNILNKPDPKDRVWGTAAASCSAVASGADILRIHDVLEMADVSRVADTIWRRGLSFDS</sequence>
<dbReference type="AlphaFoldDB" id="A0AAE3GRL4"/>
<dbReference type="Gene3D" id="3.20.20.20">
    <property type="entry name" value="Dihydropteroate synthase-like"/>
    <property type="match status" value="1"/>
</dbReference>
<dbReference type="PROSITE" id="PS00793">
    <property type="entry name" value="DHPS_2"/>
    <property type="match status" value="1"/>
</dbReference>
<dbReference type="EC" id="2.5.1.15" evidence="5 12"/>
<evidence type="ECO:0000259" key="13">
    <source>
        <dbReference type="PROSITE" id="PS50972"/>
    </source>
</evidence>
<dbReference type="FunFam" id="3.20.20.20:FF:000006">
    <property type="entry name" value="Dihydropteroate synthase"/>
    <property type="match status" value="1"/>
</dbReference>
<feature type="domain" description="Pterin-binding" evidence="13">
    <location>
        <begin position="21"/>
        <end position="275"/>
    </location>
</feature>
<evidence type="ECO:0000256" key="11">
    <source>
        <dbReference type="ARBA" id="ARBA00030193"/>
    </source>
</evidence>
<evidence type="ECO:0000256" key="12">
    <source>
        <dbReference type="RuleBase" id="RU361205"/>
    </source>
</evidence>
<organism evidence="14 15">
    <name type="scientific">Limnofasciculus baicalensis BBK-W-15</name>
    <dbReference type="NCBI Taxonomy" id="2699891"/>
    <lineage>
        <taxon>Bacteria</taxon>
        <taxon>Bacillati</taxon>
        <taxon>Cyanobacteriota</taxon>
        <taxon>Cyanophyceae</taxon>
        <taxon>Coleofasciculales</taxon>
        <taxon>Coleofasciculaceae</taxon>
        <taxon>Limnofasciculus</taxon>
        <taxon>Limnofasciculus baicalensis</taxon>
    </lineage>
</organism>
<name>A0AAE3GRL4_9CYAN</name>
<evidence type="ECO:0000313" key="14">
    <source>
        <dbReference type="EMBL" id="MCP2729259.1"/>
    </source>
</evidence>
<dbReference type="PANTHER" id="PTHR20941:SF1">
    <property type="entry name" value="FOLIC ACID SYNTHESIS PROTEIN FOL1"/>
    <property type="match status" value="1"/>
</dbReference>
<comment type="cofactor">
    <cofactor evidence="2 12">
        <name>Mg(2+)</name>
        <dbReference type="ChEBI" id="CHEBI:18420"/>
    </cofactor>
</comment>
<dbReference type="Proteomes" id="UP001204953">
    <property type="component" value="Unassembled WGS sequence"/>
</dbReference>
<keyword evidence="9 12" id="KW-0460">Magnesium</keyword>
<dbReference type="Pfam" id="PF00809">
    <property type="entry name" value="Pterin_bind"/>
    <property type="match status" value="1"/>
</dbReference>
<dbReference type="InterPro" id="IPR006390">
    <property type="entry name" value="DHP_synth_dom"/>
</dbReference>
<dbReference type="PROSITE" id="PS00792">
    <property type="entry name" value="DHPS_1"/>
    <property type="match status" value="1"/>
</dbReference>
<dbReference type="PANTHER" id="PTHR20941">
    <property type="entry name" value="FOLATE SYNTHESIS PROTEINS"/>
    <property type="match status" value="1"/>
</dbReference>
<comment type="pathway">
    <text evidence="3 12">Cofactor biosynthesis; tetrahydrofolate biosynthesis; 7,8-dihydrofolate from 2-amino-4-hydroxy-6-hydroxymethyl-7,8-dihydropteridine diphosphate and 4-aminobenzoate: step 1/2.</text>
</comment>
<dbReference type="CDD" id="cd00739">
    <property type="entry name" value="DHPS"/>
    <property type="match status" value="1"/>
</dbReference>
<dbReference type="PROSITE" id="PS50972">
    <property type="entry name" value="PTERIN_BINDING"/>
    <property type="match status" value="1"/>
</dbReference>
<evidence type="ECO:0000313" key="15">
    <source>
        <dbReference type="Proteomes" id="UP001204953"/>
    </source>
</evidence>
<evidence type="ECO:0000256" key="6">
    <source>
        <dbReference type="ARBA" id="ARBA00016919"/>
    </source>
</evidence>
<dbReference type="RefSeq" id="WP_254012044.1">
    <property type="nucleotide sequence ID" value="NZ_JAMZMM010000103.1"/>
</dbReference>
<dbReference type="GO" id="GO:0004156">
    <property type="term" value="F:dihydropteroate synthase activity"/>
    <property type="evidence" value="ECO:0007669"/>
    <property type="project" value="UniProtKB-EC"/>
</dbReference>